<protein>
    <recommendedName>
        <fullName evidence="3">Carboxymuconolactone decarboxylase-like domain-containing protein</fullName>
    </recommendedName>
</protein>
<name>A0A1L9U0D4_9EURO</name>
<gene>
    <name evidence="1" type="ORF">ASPSYDRAFT_85120</name>
</gene>
<dbReference type="PANTHER" id="PTHR28180">
    <property type="entry name" value="CONSERVED MITOCHONDRIAL PROTEIN-RELATED"/>
    <property type="match status" value="1"/>
</dbReference>
<dbReference type="VEuPathDB" id="FungiDB:ASPSYDRAFT_85120"/>
<dbReference type="OrthoDB" id="5537330at2759"/>
<dbReference type="AlphaFoldDB" id="A0A1L9U0D4"/>
<accession>A0A1L9U0D4</accession>
<dbReference type="Gene3D" id="1.20.1290.10">
    <property type="entry name" value="AhpD-like"/>
    <property type="match status" value="1"/>
</dbReference>
<organism evidence="1 2">
    <name type="scientific">Aspergillus sydowii CBS 593.65</name>
    <dbReference type="NCBI Taxonomy" id="1036612"/>
    <lineage>
        <taxon>Eukaryota</taxon>
        <taxon>Fungi</taxon>
        <taxon>Dikarya</taxon>
        <taxon>Ascomycota</taxon>
        <taxon>Pezizomycotina</taxon>
        <taxon>Eurotiomycetes</taxon>
        <taxon>Eurotiomycetidae</taxon>
        <taxon>Eurotiales</taxon>
        <taxon>Aspergillaceae</taxon>
        <taxon>Aspergillus</taxon>
        <taxon>Aspergillus subgen. Nidulantes</taxon>
    </lineage>
</organism>
<dbReference type="InterPro" id="IPR029032">
    <property type="entry name" value="AhpD-like"/>
</dbReference>
<dbReference type="EMBL" id="KV878582">
    <property type="protein sequence ID" value="OJJ65146.1"/>
    <property type="molecule type" value="Genomic_DNA"/>
</dbReference>
<dbReference type="Proteomes" id="UP000184356">
    <property type="component" value="Unassembled WGS sequence"/>
</dbReference>
<keyword evidence="2" id="KW-1185">Reference proteome</keyword>
<evidence type="ECO:0008006" key="3">
    <source>
        <dbReference type="Google" id="ProtNLM"/>
    </source>
</evidence>
<evidence type="ECO:0000313" key="1">
    <source>
        <dbReference type="EMBL" id="OJJ65146.1"/>
    </source>
</evidence>
<dbReference type="SUPFAM" id="SSF69118">
    <property type="entry name" value="AhpD-like"/>
    <property type="match status" value="1"/>
</dbReference>
<evidence type="ECO:0000313" key="2">
    <source>
        <dbReference type="Proteomes" id="UP000184356"/>
    </source>
</evidence>
<dbReference type="InterPro" id="IPR052999">
    <property type="entry name" value="PTS1_Protein"/>
</dbReference>
<dbReference type="GeneID" id="63767547"/>
<proteinExistence type="predicted"/>
<dbReference type="RefSeq" id="XP_040708952.1">
    <property type="nucleotide sequence ID" value="XM_040851474.1"/>
</dbReference>
<dbReference type="STRING" id="1036612.A0A1L9U0D4"/>
<sequence length="238" mass="26703">MDETRLVEFRTVGEQREETRGKWYTIAAVAVAAAGGGVDVLNIYQLATAGLSVEEEKKVQRRFKEAILKTSILYGVPKSLQALLPLFATLDDDRIDHFGPRTEKMNNKEPPFIRQERARAYFDTLWTPDAAQANREKNFKYQPDLYLLNLETIYELWISETDILDAVETQCCNAVALICSGSPVQAMWHTRGIVRHGGTVALAKFAQDIGLAVANAYGLRTVDVVRVDDIPFDDTTPH</sequence>
<reference evidence="2" key="1">
    <citation type="journal article" date="2017" name="Genome Biol.">
        <title>Comparative genomics reveals high biological diversity and specific adaptations in the industrially and medically important fungal genus Aspergillus.</title>
        <authorList>
            <person name="de Vries R.P."/>
            <person name="Riley R."/>
            <person name="Wiebenga A."/>
            <person name="Aguilar-Osorio G."/>
            <person name="Amillis S."/>
            <person name="Uchima C.A."/>
            <person name="Anderluh G."/>
            <person name="Asadollahi M."/>
            <person name="Askin M."/>
            <person name="Barry K."/>
            <person name="Battaglia E."/>
            <person name="Bayram O."/>
            <person name="Benocci T."/>
            <person name="Braus-Stromeyer S.A."/>
            <person name="Caldana C."/>
            <person name="Canovas D."/>
            <person name="Cerqueira G.C."/>
            <person name="Chen F."/>
            <person name="Chen W."/>
            <person name="Choi C."/>
            <person name="Clum A."/>
            <person name="Dos Santos R.A."/>
            <person name="Damasio A.R."/>
            <person name="Diallinas G."/>
            <person name="Emri T."/>
            <person name="Fekete E."/>
            <person name="Flipphi M."/>
            <person name="Freyberg S."/>
            <person name="Gallo A."/>
            <person name="Gournas C."/>
            <person name="Habgood R."/>
            <person name="Hainaut M."/>
            <person name="Harispe M.L."/>
            <person name="Henrissat B."/>
            <person name="Hilden K.S."/>
            <person name="Hope R."/>
            <person name="Hossain A."/>
            <person name="Karabika E."/>
            <person name="Karaffa L."/>
            <person name="Karanyi Z."/>
            <person name="Krasevec N."/>
            <person name="Kuo A."/>
            <person name="Kusch H."/>
            <person name="LaButti K."/>
            <person name="Lagendijk E.L."/>
            <person name="Lapidus A."/>
            <person name="Levasseur A."/>
            <person name="Lindquist E."/>
            <person name="Lipzen A."/>
            <person name="Logrieco A.F."/>
            <person name="MacCabe A."/>
            <person name="Maekelae M.R."/>
            <person name="Malavazi I."/>
            <person name="Melin P."/>
            <person name="Meyer V."/>
            <person name="Mielnichuk N."/>
            <person name="Miskei M."/>
            <person name="Molnar A.P."/>
            <person name="Mule G."/>
            <person name="Ngan C.Y."/>
            <person name="Orejas M."/>
            <person name="Orosz E."/>
            <person name="Ouedraogo J.P."/>
            <person name="Overkamp K.M."/>
            <person name="Park H.-S."/>
            <person name="Perrone G."/>
            <person name="Piumi F."/>
            <person name="Punt P.J."/>
            <person name="Ram A.F."/>
            <person name="Ramon A."/>
            <person name="Rauscher S."/>
            <person name="Record E."/>
            <person name="Riano-Pachon D.M."/>
            <person name="Robert V."/>
            <person name="Roehrig J."/>
            <person name="Ruller R."/>
            <person name="Salamov A."/>
            <person name="Salih N.S."/>
            <person name="Samson R.A."/>
            <person name="Sandor E."/>
            <person name="Sanguinetti M."/>
            <person name="Schuetze T."/>
            <person name="Sepcic K."/>
            <person name="Shelest E."/>
            <person name="Sherlock G."/>
            <person name="Sophianopoulou V."/>
            <person name="Squina F.M."/>
            <person name="Sun H."/>
            <person name="Susca A."/>
            <person name="Todd R.B."/>
            <person name="Tsang A."/>
            <person name="Unkles S.E."/>
            <person name="van de Wiele N."/>
            <person name="van Rossen-Uffink D."/>
            <person name="Oliveira J.V."/>
            <person name="Vesth T.C."/>
            <person name="Visser J."/>
            <person name="Yu J.-H."/>
            <person name="Zhou M."/>
            <person name="Andersen M.R."/>
            <person name="Archer D.B."/>
            <person name="Baker S.E."/>
            <person name="Benoit I."/>
            <person name="Brakhage A.A."/>
            <person name="Braus G.H."/>
            <person name="Fischer R."/>
            <person name="Frisvad J.C."/>
            <person name="Goldman G.H."/>
            <person name="Houbraken J."/>
            <person name="Oakley B."/>
            <person name="Pocsi I."/>
            <person name="Scazzocchio C."/>
            <person name="Seiboth B."/>
            <person name="vanKuyk P.A."/>
            <person name="Wortman J."/>
            <person name="Dyer P.S."/>
            <person name="Grigoriev I.V."/>
        </authorList>
    </citation>
    <scope>NUCLEOTIDE SEQUENCE [LARGE SCALE GENOMIC DNA]</scope>
    <source>
        <strain evidence="2">CBS 593.65</strain>
    </source>
</reference>